<name>A0A839QW30_9MICC</name>
<comment type="caution">
    <text evidence="1">The sequence shown here is derived from an EMBL/GenBank/DDBJ whole genome shotgun (WGS) entry which is preliminary data.</text>
</comment>
<evidence type="ECO:0000313" key="2">
    <source>
        <dbReference type="Proteomes" id="UP000523000"/>
    </source>
</evidence>
<keyword evidence="2" id="KW-1185">Reference proteome</keyword>
<gene>
    <name evidence="1" type="ORF">E9229_003784</name>
</gene>
<protein>
    <submittedName>
        <fullName evidence="1">Uncharacterized protein</fullName>
    </submittedName>
</protein>
<organism evidence="1 2">
    <name type="scientific">Paeniglutamicibacter cryotolerans</name>
    <dbReference type="NCBI Taxonomy" id="670079"/>
    <lineage>
        <taxon>Bacteria</taxon>
        <taxon>Bacillati</taxon>
        <taxon>Actinomycetota</taxon>
        <taxon>Actinomycetes</taxon>
        <taxon>Micrococcales</taxon>
        <taxon>Micrococcaceae</taxon>
        <taxon>Paeniglutamicibacter</taxon>
    </lineage>
</organism>
<dbReference type="AlphaFoldDB" id="A0A839QW30"/>
<dbReference type="RefSeq" id="WP_183513172.1">
    <property type="nucleotide sequence ID" value="NZ_BAABGK010000077.1"/>
</dbReference>
<dbReference type="Proteomes" id="UP000523000">
    <property type="component" value="Unassembled WGS sequence"/>
</dbReference>
<dbReference type="EMBL" id="JACHVS010000004">
    <property type="protein sequence ID" value="MBB2997512.1"/>
    <property type="molecule type" value="Genomic_DNA"/>
</dbReference>
<accession>A0A839QW30</accession>
<reference evidence="1 2" key="1">
    <citation type="submission" date="2020-08" db="EMBL/GenBank/DDBJ databases">
        <title>Sequencing the genomes of 1000 actinobacteria strains.</title>
        <authorList>
            <person name="Klenk H.-P."/>
        </authorList>
    </citation>
    <scope>NUCLEOTIDE SEQUENCE [LARGE SCALE GENOMIC DNA]</scope>
    <source>
        <strain evidence="1 2">DSM 22826</strain>
    </source>
</reference>
<evidence type="ECO:0000313" key="1">
    <source>
        <dbReference type="EMBL" id="MBB2997512.1"/>
    </source>
</evidence>
<sequence length="76" mass="8247">MNTRASGIYGQIRELRDQLDALAREGRIVMGTDSLNDQHTETASAVSAALSGLDQAIEATCWMETMATLEGTYPEL</sequence>
<proteinExistence type="predicted"/>